<evidence type="ECO:0000256" key="1">
    <source>
        <dbReference type="ARBA" id="ARBA00004533"/>
    </source>
</evidence>
<dbReference type="Gene3D" id="2.40.50.140">
    <property type="entry name" value="Nucleic acid-binding proteins"/>
    <property type="match status" value="1"/>
</dbReference>
<dbReference type="GO" id="GO:0017003">
    <property type="term" value="P:protein-heme linkage"/>
    <property type="evidence" value="ECO:0007669"/>
    <property type="project" value="UniProtKB-UniRule"/>
</dbReference>
<dbReference type="SUPFAM" id="SSF82093">
    <property type="entry name" value="Heme chaperone CcmE"/>
    <property type="match status" value="1"/>
</dbReference>
<dbReference type="NCBIfam" id="NF009729">
    <property type="entry name" value="PRK13254.1-3"/>
    <property type="match status" value="1"/>
</dbReference>
<dbReference type="EMBL" id="CP028941">
    <property type="protein sequence ID" value="QKM63141.1"/>
    <property type="molecule type" value="Genomic_DNA"/>
</dbReference>
<dbReference type="InterPro" id="IPR036127">
    <property type="entry name" value="CcmE-like_sf"/>
</dbReference>
<comment type="similarity">
    <text evidence="12">Belongs to the CcmE/CycJ family.</text>
</comment>
<dbReference type="FunFam" id="2.40.50.140:FF:000104">
    <property type="entry name" value="Cytochrome c-type biogenesis protein CcmE"/>
    <property type="match status" value="1"/>
</dbReference>
<dbReference type="RefSeq" id="WP_173943304.1">
    <property type="nucleotide sequence ID" value="NZ_CBCSCD010000001.1"/>
</dbReference>
<keyword evidence="10 12" id="KW-0472">Membrane</keyword>
<comment type="subcellular location">
    <subcellularLocation>
        <location evidence="1">Cell inner membrane</location>
    </subcellularLocation>
    <subcellularLocation>
        <location evidence="12">Cell membrane</location>
        <topology evidence="12">Single-pass type II membrane protein</topology>
    </subcellularLocation>
</comment>
<keyword evidence="2 12" id="KW-1003">Cell membrane</keyword>
<evidence type="ECO:0000313" key="14">
    <source>
        <dbReference type="EMBL" id="QKM63141.1"/>
    </source>
</evidence>
<dbReference type="Proteomes" id="UP000500806">
    <property type="component" value="Chromosome"/>
</dbReference>
<keyword evidence="4 12" id="KW-0812">Transmembrane</keyword>
<evidence type="ECO:0000256" key="3">
    <source>
        <dbReference type="ARBA" id="ARBA00022617"/>
    </source>
</evidence>
<evidence type="ECO:0000256" key="11">
    <source>
        <dbReference type="ARBA" id="ARBA00056663"/>
    </source>
</evidence>
<dbReference type="PANTHER" id="PTHR34128">
    <property type="entry name" value="CYTOCHROME C-TYPE BIOGENESIS PROTEIN CCME HOMOLOG, MITOCHONDRIAL"/>
    <property type="match status" value="1"/>
</dbReference>
<feature type="binding site" description="axial binding residue" evidence="12 13">
    <location>
        <position position="127"/>
    </location>
    <ligand>
        <name>heme</name>
        <dbReference type="ChEBI" id="CHEBI:30413"/>
    </ligand>
    <ligandPart>
        <name>Fe</name>
        <dbReference type="ChEBI" id="CHEBI:18248"/>
    </ligandPart>
</feature>
<evidence type="ECO:0000256" key="2">
    <source>
        <dbReference type="ARBA" id="ARBA00022475"/>
    </source>
</evidence>
<dbReference type="GO" id="GO:0046872">
    <property type="term" value="F:metal ion binding"/>
    <property type="evidence" value="ECO:0007669"/>
    <property type="project" value="UniProtKB-KW"/>
</dbReference>
<evidence type="ECO:0000256" key="9">
    <source>
        <dbReference type="ARBA" id="ARBA00023004"/>
    </source>
</evidence>
<organism evidence="14 15">
    <name type="scientific">Polynucleobacter antarcticus</name>
    <dbReference type="NCBI Taxonomy" id="1743162"/>
    <lineage>
        <taxon>Bacteria</taxon>
        <taxon>Pseudomonadati</taxon>
        <taxon>Pseudomonadota</taxon>
        <taxon>Betaproteobacteria</taxon>
        <taxon>Burkholderiales</taxon>
        <taxon>Burkholderiaceae</taxon>
        <taxon>Polynucleobacter</taxon>
    </lineage>
</organism>
<evidence type="ECO:0000256" key="13">
    <source>
        <dbReference type="PIRSR" id="PIRSR604329-50"/>
    </source>
</evidence>
<evidence type="ECO:0000256" key="4">
    <source>
        <dbReference type="ARBA" id="ARBA00022692"/>
    </source>
</evidence>
<evidence type="ECO:0000256" key="10">
    <source>
        <dbReference type="ARBA" id="ARBA00023136"/>
    </source>
</evidence>
<dbReference type="GO" id="GO:0017004">
    <property type="term" value="P:cytochrome complex assembly"/>
    <property type="evidence" value="ECO:0007669"/>
    <property type="project" value="UniProtKB-KW"/>
</dbReference>
<name>A0A6M9PS52_9BURK</name>
<keyword evidence="6 12" id="KW-0201">Cytochrome c-type biogenesis</keyword>
<dbReference type="Pfam" id="PF03100">
    <property type="entry name" value="CcmE"/>
    <property type="match status" value="1"/>
</dbReference>
<comment type="function">
    <text evidence="11 12">Heme chaperone required for the biogenesis of c-type cytochromes. Transiently binds heme delivered by CcmC and transfers the heme to apo-cytochromes in a process facilitated by CcmF and CcmH.</text>
</comment>
<dbReference type="NCBIfam" id="NF009731">
    <property type="entry name" value="PRK13254.1-5"/>
    <property type="match status" value="1"/>
</dbReference>
<evidence type="ECO:0000256" key="12">
    <source>
        <dbReference type="HAMAP-Rule" id="MF_01959"/>
    </source>
</evidence>
<evidence type="ECO:0000256" key="5">
    <source>
        <dbReference type="ARBA" id="ARBA00022723"/>
    </source>
</evidence>
<dbReference type="GO" id="GO:0020037">
    <property type="term" value="F:heme binding"/>
    <property type="evidence" value="ECO:0007669"/>
    <property type="project" value="InterPro"/>
</dbReference>
<feature type="topological domain" description="Extracellular" evidence="12">
    <location>
        <begin position="31"/>
        <end position="146"/>
    </location>
</feature>
<accession>A0A6M9PS52</accession>
<dbReference type="KEGG" id="pani:DCO16_08795"/>
<keyword evidence="9 12" id="KW-0408">Iron</keyword>
<feature type="binding site" description="covalent" evidence="12 13">
    <location>
        <position position="123"/>
    </location>
    <ligand>
        <name>heme</name>
        <dbReference type="ChEBI" id="CHEBI:30413"/>
    </ligand>
</feature>
<evidence type="ECO:0000256" key="8">
    <source>
        <dbReference type="ARBA" id="ARBA00022989"/>
    </source>
</evidence>
<keyword evidence="8 12" id="KW-1133">Transmembrane helix</keyword>
<dbReference type="NCBIfam" id="NF009727">
    <property type="entry name" value="PRK13254.1-1"/>
    <property type="match status" value="1"/>
</dbReference>
<dbReference type="InterPro" id="IPR004329">
    <property type="entry name" value="CcmE"/>
</dbReference>
<feature type="topological domain" description="Cytoplasmic" evidence="12">
    <location>
        <begin position="1"/>
        <end position="9"/>
    </location>
</feature>
<dbReference type="HAMAP" id="MF_01959">
    <property type="entry name" value="CcmE"/>
    <property type="match status" value="1"/>
</dbReference>
<keyword evidence="3 12" id="KW-0349">Heme</keyword>
<keyword evidence="7 12" id="KW-0735">Signal-anchor</keyword>
<gene>
    <name evidence="12" type="primary">ccmE</name>
    <name evidence="12" type="synonym">cycJ</name>
    <name evidence="14" type="ORF">DCO16_08795</name>
</gene>
<keyword evidence="5 12" id="KW-0479">Metal-binding</keyword>
<dbReference type="PANTHER" id="PTHR34128:SF2">
    <property type="entry name" value="CYTOCHROME C-TYPE BIOGENESIS PROTEIN CCME HOMOLOG, MITOCHONDRIAL"/>
    <property type="match status" value="1"/>
</dbReference>
<reference evidence="14 15" key="1">
    <citation type="submission" date="2018-04" db="EMBL/GenBank/DDBJ databases">
        <title>Polynucleobacter sp. LimPoW16 genome.</title>
        <authorList>
            <person name="Hahn M.W."/>
        </authorList>
    </citation>
    <scope>NUCLEOTIDE SEQUENCE [LARGE SCALE GENOMIC DNA]</scope>
    <source>
        <strain evidence="14 15">LimPoW16</strain>
    </source>
</reference>
<dbReference type="AlphaFoldDB" id="A0A6M9PS52"/>
<evidence type="ECO:0000256" key="7">
    <source>
        <dbReference type="ARBA" id="ARBA00022968"/>
    </source>
</evidence>
<dbReference type="GO" id="GO:0005886">
    <property type="term" value="C:plasma membrane"/>
    <property type="evidence" value="ECO:0007669"/>
    <property type="project" value="UniProtKB-SubCell"/>
</dbReference>
<keyword evidence="15" id="KW-1185">Reference proteome</keyword>
<dbReference type="InterPro" id="IPR012340">
    <property type="entry name" value="NA-bd_OB-fold"/>
</dbReference>
<sequence>MTLKPRYKRVVIIIGALIAIGLAVTLILNALNSNIALFVTPSEVAAGKSPQGQAFRIGGMVKEGSVKRDNLTVNFVITDMVKDIPVAYTGILPDLFKEGKGAVAQGRLNSDGKFIASEVLAKHDENYMPPEAQHALDQAQKNGSKK</sequence>
<protein>
    <recommendedName>
        <fullName evidence="12">Cytochrome c-type biogenesis protein CcmE</fullName>
    </recommendedName>
    <alternativeName>
        <fullName evidence="12">Cytochrome c maturation protein E</fullName>
    </alternativeName>
    <alternativeName>
        <fullName evidence="12">Heme chaperone CcmE</fullName>
    </alternativeName>
</protein>
<proteinExistence type="inferred from homology"/>
<evidence type="ECO:0000313" key="15">
    <source>
        <dbReference type="Proteomes" id="UP000500806"/>
    </source>
</evidence>
<evidence type="ECO:0000256" key="6">
    <source>
        <dbReference type="ARBA" id="ARBA00022748"/>
    </source>
</evidence>